<sequence>MASNLAKHDAPAETKSTRVITERDQLHAHNEPITNVVEVETTPGPSSPVTFFDLPREIRDSIYHHYWRTYPCIRTSFHGMLTDLRYEGYHSMTISRKRFGYPERMQGPYPTWLLANKVLFSEALSQFSRKAEWFWDGYTMQEMEIERKALMKTPTIRDITLYVGNVMYLDEYAATRFSSYQEKVKDACQEYAKAMQLHGSFKRLRLSSHSYDISLTDDGAGFKEIVTFLTNFFRDVTIDKIEWEVHNRAEPGTRVVYRVCASGSLELVETENLSWTEEEYRSYDKERARMRERQEMNVERRRRRQERCMNTKVSTETEA</sequence>
<evidence type="ECO:0000256" key="1">
    <source>
        <dbReference type="SAM" id="MobiDB-lite"/>
    </source>
</evidence>
<dbReference type="Proteomes" id="UP000481861">
    <property type="component" value="Unassembled WGS sequence"/>
</dbReference>
<reference evidence="2 3" key="1">
    <citation type="submission" date="2020-01" db="EMBL/GenBank/DDBJ databases">
        <authorList>
            <consortium name="DOE Joint Genome Institute"/>
            <person name="Haridas S."/>
            <person name="Albert R."/>
            <person name="Binder M."/>
            <person name="Bloem J."/>
            <person name="Labutti K."/>
            <person name="Salamov A."/>
            <person name="Andreopoulos B."/>
            <person name="Baker S.E."/>
            <person name="Barry K."/>
            <person name="Bills G."/>
            <person name="Bluhm B.H."/>
            <person name="Cannon C."/>
            <person name="Castanera R."/>
            <person name="Culley D.E."/>
            <person name="Daum C."/>
            <person name="Ezra D."/>
            <person name="Gonzalez J.B."/>
            <person name="Henrissat B."/>
            <person name="Kuo A."/>
            <person name="Liang C."/>
            <person name="Lipzen A."/>
            <person name="Lutzoni F."/>
            <person name="Magnuson J."/>
            <person name="Mondo S."/>
            <person name="Nolan M."/>
            <person name="Ohm R."/>
            <person name="Pangilinan J."/>
            <person name="Park H.-J.H."/>
            <person name="Ramirez L."/>
            <person name="Alfaro M."/>
            <person name="Sun H."/>
            <person name="Tritt A."/>
            <person name="Yoshinaga Y."/>
            <person name="Zwiers L.-H.L."/>
            <person name="Turgeon B.G."/>
            <person name="Goodwin S.B."/>
            <person name="Spatafora J.W."/>
            <person name="Crous P.W."/>
            <person name="Grigoriev I.V."/>
        </authorList>
    </citation>
    <scope>NUCLEOTIDE SEQUENCE [LARGE SCALE GENOMIC DNA]</scope>
    <source>
        <strain evidence="2 3">CBS 611.86</strain>
    </source>
</reference>
<protein>
    <submittedName>
        <fullName evidence="2">Uncharacterized protein</fullName>
    </submittedName>
</protein>
<accession>A0A7C8IER1</accession>
<evidence type="ECO:0000313" key="3">
    <source>
        <dbReference type="Proteomes" id="UP000481861"/>
    </source>
</evidence>
<dbReference type="OrthoDB" id="3799620at2759"/>
<feature type="region of interest" description="Disordered" evidence="1">
    <location>
        <begin position="291"/>
        <end position="319"/>
    </location>
</feature>
<comment type="caution">
    <text evidence="2">The sequence shown here is derived from an EMBL/GenBank/DDBJ whole genome shotgun (WGS) entry which is preliminary data.</text>
</comment>
<organism evidence="2 3">
    <name type="scientific">Massariosphaeria phaeospora</name>
    <dbReference type="NCBI Taxonomy" id="100035"/>
    <lineage>
        <taxon>Eukaryota</taxon>
        <taxon>Fungi</taxon>
        <taxon>Dikarya</taxon>
        <taxon>Ascomycota</taxon>
        <taxon>Pezizomycotina</taxon>
        <taxon>Dothideomycetes</taxon>
        <taxon>Pleosporomycetidae</taxon>
        <taxon>Pleosporales</taxon>
        <taxon>Pleosporales incertae sedis</taxon>
        <taxon>Massariosphaeria</taxon>
    </lineage>
</organism>
<proteinExistence type="predicted"/>
<evidence type="ECO:0000313" key="2">
    <source>
        <dbReference type="EMBL" id="KAF2877548.1"/>
    </source>
</evidence>
<dbReference type="EMBL" id="JAADJZ010000002">
    <property type="protein sequence ID" value="KAF2877548.1"/>
    <property type="molecule type" value="Genomic_DNA"/>
</dbReference>
<gene>
    <name evidence="2" type="ORF">BDV95DRAFT_601929</name>
</gene>
<dbReference type="AlphaFoldDB" id="A0A7C8IER1"/>
<keyword evidence="3" id="KW-1185">Reference proteome</keyword>
<name>A0A7C8IER1_9PLEO</name>